<organism evidence="2 3">
    <name type="scientific">Meloidogyne enterolobii</name>
    <name type="common">Root-knot nematode worm</name>
    <name type="synonym">Meloidogyne mayaguensis</name>
    <dbReference type="NCBI Taxonomy" id="390850"/>
    <lineage>
        <taxon>Eukaryota</taxon>
        <taxon>Metazoa</taxon>
        <taxon>Ecdysozoa</taxon>
        <taxon>Nematoda</taxon>
        <taxon>Chromadorea</taxon>
        <taxon>Rhabditida</taxon>
        <taxon>Tylenchina</taxon>
        <taxon>Tylenchomorpha</taxon>
        <taxon>Tylenchoidea</taxon>
        <taxon>Meloidogynidae</taxon>
        <taxon>Meloidogyninae</taxon>
        <taxon>Meloidogyne</taxon>
    </lineage>
</organism>
<evidence type="ECO:0000313" key="3">
    <source>
        <dbReference type="Proteomes" id="UP000580250"/>
    </source>
</evidence>
<keyword evidence="1" id="KW-0812">Transmembrane</keyword>
<comment type="caution">
    <text evidence="2">The sequence shown here is derived from an EMBL/GenBank/DDBJ whole genome shotgun (WGS) entry which is preliminary data.</text>
</comment>
<dbReference type="Proteomes" id="UP000580250">
    <property type="component" value="Unassembled WGS sequence"/>
</dbReference>
<keyword evidence="1" id="KW-1133">Transmembrane helix</keyword>
<keyword evidence="1" id="KW-0472">Membrane</keyword>
<feature type="transmembrane region" description="Helical" evidence="1">
    <location>
        <begin position="63"/>
        <end position="88"/>
    </location>
</feature>
<sequence length="116" mass="12405">MPPNPNFTKEEIISIRRTLQGLIEMIDEEVEDGKDIQLTIEQQEGIKMKVQKKLGEATKKSKAFATFLGSLGGVVGSGALVVGCSFIYTIPFFGQILLAATTLGALVGGYAANKLT</sequence>
<protein>
    <submittedName>
        <fullName evidence="2">Uncharacterized protein</fullName>
    </submittedName>
</protein>
<dbReference type="EMBL" id="CAJEWN010001468">
    <property type="protein sequence ID" value="CAD2197714.1"/>
    <property type="molecule type" value="Genomic_DNA"/>
</dbReference>
<evidence type="ECO:0000313" key="2">
    <source>
        <dbReference type="EMBL" id="CAD2197714.1"/>
    </source>
</evidence>
<reference evidence="2 3" key="1">
    <citation type="submission" date="2020-08" db="EMBL/GenBank/DDBJ databases">
        <authorList>
            <person name="Koutsovoulos G."/>
            <person name="Danchin GJ E."/>
        </authorList>
    </citation>
    <scope>NUCLEOTIDE SEQUENCE [LARGE SCALE GENOMIC DNA]</scope>
</reference>
<gene>
    <name evidence="2" type="ORF">MENT_LOCUS50984</name>
</gene>
<proteinExistence type="predicted"/>
<evidence type="ECO:0000256" key="1">
    <source>
        <dbReference type="SAM" id="Phobius"/>
    </source>
</evidence>
<dbReference type="AlphaFoldDB" id="A0A6V7XEF5"/>
<feature type="transmembrane region" description="Helical" evidence="1">
    <location>
        <begin position="94"/>
        <end position="112"/>
    </location>
</feature>
<accession>A0A6V7XEF5</accession>
<name>A0A6V7XEF5_MELEN</name>